<sequence length="80" mass="9798">MFENKTVYAFKIYEELIRQLTTCKYGRELNKIELEILKNKHLDMEAMFNVWFKMIKRALEAPRRCEEHPLSIINKNYSRK</sequence>
<comment type="caution">
    <text evidence="1">The sequence shown here is derived from an EMBL/GenBank/DDBJ whole genome shotgun (WGS) entry which is preliminary data.</text>
</comment>
<dbReference type="EMBL" id="MHWW01000013">
    <property type="protein sequence ID" value="OHB14763.1"/>
    <property type="molecule type" value="Genomic_DNA"/>
</dbReference>
<name>A0A1G2UZH5_9BACT</name>
<accession>A0A1G2UZH5</accession>
<organism evidence="1 2">
    <name type="scientific">Candidatus Zambryskibacteria bacterium RIFOXYC1_FULL_39_10</name>
    <dbReference type="NCBI Taxonomy" id="1802779"/>
    <lineage>
        <taxon>Bacteria</taxon>
        <taxon>Candidatus Zambryskiibacteriota</taxon>
    </lineage>
</organism>
<gene>
    <name evidence="1" type="ORF">A2431_00305</name>
</gene>
<evidence type="ECO:0000313" key="2">
    <source>
        <dbReference type="Proteomes" id="UP000177697"/>
    </source>
</evidence>
<evidence type="ECO:0000313" key="1">
    <source>
        <dbReference type="EMBL" id="OHB14763.1"/>
    </source>
</evidence>
<dbReference type="AlphaFoldDB" id="A0A1G2UZH5"/>
<protein>
    <submittedName>
        <fullName evidence="1">Uncharacterized protein</fullName>
    </submittedName>
</protein>
<dbReference type="Proteomes" id="UP000177697">
    <property type="component" value="Unassembled WGS sequence"/>
</dbReference>
<reference evidence="1 2" key="1">
    <citation type="journal article" date="2016" name="Nat. Commun.">
        <title>Thousands of microbial genomes shed light on interconnected biogeochemical processes in an aquifer system.</title>
        <authorList>
            <person name="Anantharaman K."/>
            <person name="Brown C.T."/>
            <person name="Hug L.A."/>
            <person name="Sharon I."/>
            <person name="Castelle C.J."/>
            <person name="Probst A.J."/>
            <person name="Thomas B.C."/>
            <person name="Singh A."/>
            <person name="Wilkins M.J."/>
            <person name="Karaoz U."/>
            <person name="Brodie E.L."/>
            <person name="Williams K.H."/>
            <person name="Hubbard S.S."/>
            <person name="Banfield J.F."/>
        </authorList>
    </citation>
    <scope>NUCLEOTIDE SEQUENCE [LARGE SCALE GENOMIC DNA]</scope>
</reference>
<proteinExistence type="predicted"/>